<dbReference type="eggNOG" id="KOG4812">
    <property type="taxonomic scope" value="Eukaryota"/>
</dbReference>
<evidence type="ECO:0000256" key="3">
    <source>
        <dbReference type="ARBA" id="ARBA00022989"/>
    </source>
</evidence>
<feature type="region of interest" description="Disordered" evidence="6">
    <location>
        <begin position="1"/>
        <end position="108"/>
    </location>
</feature>
<dbReference type="EMBL" id="GL377306">
    <property type="protein sequence ID" value="EFI97214.1"/>
    <property type="molecule type" value="Genomic_DNA"/>
</dbReference>
<keyword evidence="5" id="KW-0175">Coiled coil</keyword>
<feature type="coiled-coil region" evidence="5">
    <location>
        <begin position="446"/>
        <end position="473"/>
    </location>
</feature>
<keyword evidence="3 7" id="KW-1133">Transmembrane helix</keyword>
<dbReference type="Proteomes" id="UP000007431">
    <property type="component" value="Unassembled WGS sequence"/>
</dbReference>
<accession>D8Q4D3</accession>
<feature type="transmembrane region" description="Helical" evidence="7">
    <location>
        <begin position="348"/>
        <end position="369"/>
    </location>
</feature>
<evidence type="ECO:0000256" key="6">
    <source>
        <dbReference type="SAM" id="MobiDB-lite"/>
    </source>
</evidence>
<evidence type="ECO:0000256" key="1">
    <source>
        <dbReference type="ARBA" id="ARBA00004141"/>
    </source>
</evidence>
<dbReference type="HOGENOM" id="CLU_016313_1_0_1"/>
<keyword evidence="4 7" id="KW-0472">Membrane</keyword>
<dbReference type="GO" id="GO:0005794">
    <property type="term" value="C:Golgi apparatus"/>
    <property type="evidence" value="ECO:0007669"/>
    <property type="project" value="TreeGrafter"/>
</dbReference>
<dbReference type="InterPro" id="IPR019325">
    <property type="entry name" value="NEDD4/Bsd2"/>
</dbReference>
<sequence>MAGRYAPIPTSTDAERELDDAFGPDDDGDHHETAPLTGRRQHYDDRQHGGEQATSALAGGYDFDREYEYDRPPPGSPPAPSARALPNDYGNTNGEIPTAPALPTPPRPRLGILRRAMGAILPTHYAPLPQTEVVPSHAVGGGLQNDGVFANVTAKPDRGQLVRATNGETYVMPEDAQKDTPPSYVEAQADAVPTYYETTVHAAPVDPSADILVDDLPPGSLWIFLINVFISFFFQVVGFLLTYLLHTTHAAKFGSRAGLGLTLIQFGLYSRGISNGENPPRDPVDALFGWTMGGMNETMMMGNGTYGGEGMGMYGGNTEDSNSIATPSMDSPSDSYTAEPDNSETHDWIAFILMSAGWFVLFTSVVGYWRVKRWERAIRSSTMLAPDANTPRTSNITAQLFGLNPRSSLGRRSTTSRSSLSRTAQPVTPAALARDREIRRNLEAVFGIAAEDEAEAERERQRAEAERRVQRDENGNVIVLPARETLEEQRLTRDLQAAGLL</sequence>
<dbReference type="GO" id="GO:0016020">
    <property type="term" value="C:membrane"/>
    <property type="evidence" value="ECO:0007669"/>
    <property type="project" value="UniProtKB-SubCell"/>
</dbReference>
<dbReference type="CDD" id="cd22212">
    <property type="entry name" value="NDFIP-like"/>
    <property type="match status" value="1"/>
</dbReference>
<dbReference type="STRING" id="578458.D8Q4D3"/>
<comment type="subcellular location">
    <subcellularLocation>
        <location evidence="1">Membrane</location>
        <topology evidence="1">Multi-pass membrane protein</topology>
    </subcellularLocation>
</comment>
<feature type="compositionally biased region" description="Basic and acidic residues" evidence="6">
    <location>
        <begin position="62"/>
        <end position="71"/>
    </location>
</feature>
<evidence type="ECO:0000256" key="5">
    <source>
        <dbReference type="SAM" id="Coils"/>
    </source>
</evidence>
<protein>
    <recommendedName>
        <fullName evidence="10">Metal homeostatis protein bsd2</fullName>
    </recommendedName>
</protein>
<feature type="compositionally biased region" description="Polar residues" evidence="6">
    <location>
        <begin position="320"/>
        <end position="336"/>
    </location>
</feature>
<dbReference type="VEuPathDB" id="FungiDB:SCHCODRAFT_02748823"/>
<feature type="transmembrane region" description="Helical" evidence="7">
    <location>
        <begin position="257"/>
        <end position="274"/>
    </location>
</feature>
<name>D8Q4D3_SCHCM</name>
<dbReference type="GO" id="GO:0031398">
    <property type="term" value="P:positive regulation of protein ubiquitination"/>
    <property type="evidence" value="ECO:0007669"/>
    <property type="project" value="TreeGrafter"/>
</dbReference>
<dbReference type="OMA" id="LMTLGWF"/>
<feature type="transmembrane region" description="Helical" evidence="7">
    <location>
        <begin position="221"/>
        <end position="245"/>
    </location>
</feature>
<organism evidence="9">
    <name type="scientific">Schizophyllum commune (strain H4-8 / FGSC 9210)</name>
    <name type="common">Split gill fungus</name>
    <dbReference type="NCBI Taxonomy" id="578458"/>
    <lineage>
        <taxon>Eukaryota</taxon>
        <taxon>Fungi</taxon>
        <taxon>Dikarya</taxon>
        <taxon>Basidiomycota</taxon>
        <taxon>Agaricomycotina</taxon>
        <taxon>Agaricomycetes</taxon>
        <taxon>Agaricomycetidae</taxon>
        <taxon>Agaricales</taxon>
        <taxon>Schizophyllaceae</taxon>
        <taxon>Schizophyllum</taxon>
    </lineage>
</organism>
<dbReference type="AlphaFoldDB" id="D8Q4D3"/>
<dbReference type="PANTHER" id="PTHR13396:SF5">
    <property type="entry name" value="NEDD4 FAMILY INTERACTING PROTEIN"/>
    <property type="match status" value="1"/>
</dbReference>
<dbReference type="GO" id="GO:0030001">
    <property type="term" value="P:metal ion transport"/>
    <property type="evidence" value="ECO:0007669"/>
    <property type="project" value="InterPro"/>
</dbReference>
<keyword evidence="9" id="KW-1185">Reference proteome</keyword>
<dbReference type="GO" id="GO:0048471">
    <property type="term" value="C:perinuclear region of cytoplasm"/>
    <property type="evidence" value="ECO:0007669"/>
    <property type="project" value="TreeGrafter"/>
</dbReference>
<dbReference type="InParanoid" id="D8Q4D3"/>
<dbReference type="PANTHER" id="PTHR13396">
    <property type="entry name" value="NEDD4 FAMILY INTERACTING PROTEIN 1/2"/>
    <property type="match status" value="1"/>
</dbReference>
<feature type="region of interest" description="Disordered" evidence="6">
    <location>
        <begin position="317"/>
        <end position="340"/>
    </location>
</feature>
<proteinExistence type="predicted"/>
<dbReference type="Pfam" id="PF10176">
    <property type="entry name" value="NEDD4_Bsd2"/>
    <property type="match status" value="1"/>
</dbReference>
<evidence type="ECO:0008006" key="10">
    <source>
        <dbReference type="Google" id="ProtNLM"/>
    </source>
</evidence>
<feature type="compositionally biased region" description="Acidic residues" evidence="6">
    <location>
        <begin position="16"/>
        <end position="27"/>
    </location>
</feature>
<feature type="region of interest" description="Disordered" evidence="6">
    <location>
        <begin position="404"/>
        <end position="431"/>
    </location>
</feature>
<dbReference type="GO" id="GO:0006511">
    <property type="term" value="P:ubiquitin-dependent protein catabolic process"/>
    <property type="evidence" value="ECO:0007669"/>
    <property type="project" value="TreeGrafter"/>
</dbReference>
<dbReference type="GO" id="GO:0007034">
    <property type="term" value="P:vacuolar transport"/>
    <property type="evidence" value="ECO:0007669"/>
    <property type="project" value="InterPro"/>
</dbReference>
<dbReference type="GO" id="GO:0005783">
    <property type="term" value="C:endoplasmic reticulum"/>
    <property type="evidence" value="ECO:0007669"/>
    <property type="project" value="TreeGrafter"/>
</dbReference>
<gene>
    <name evidence="8" type="ORF">SCHCODRAFT_15725</name>
</gene>
<feature type="compositionally biased region" description="Low complexity" evidence="6">
    <location>
        <begin position="406"/>
        <end position="423"/>
    </location>
</feature>
<evidence type="ECO:0000313" key="8">
    <source>
        <dbReference type="EMBL" id="EFI97214.1"/>
    </source>
</evidence>
<evidence type="ECO:0000256" key="7">
    <source>
        <dbReference type="SAM" id="Phobius"/>
    </source>
</evidence>
<evidence type="ECO:0000256" key="2">
    <source>
        <dbReference type="ARBA" id="ARBA00022692"/>
    </source>
</evidence>
<keyword evidence="2 7" id="KW-0812">Transmembrane</keyword>
<reference evidence="8 9" key="1">
    <citation type="journal article" date="2010" name="Nat. Biotechnol.">
        <title>Genome sequence of the model mushroom Schizophyllum commune.</title>
        <authorList>
            <person name="Ohm R.A."/>
            <person name="de Jong J.F."/>
            <person name="Lugones L.G."/>
            <person name="Aerts A."/>
            <person name="Kothe E."/>
            <person name="Stajich J.E."/>
            <person name="de Vries R.P."/>
            <person name="Record E."/>
            <person name="Levasseur A."/>
            <person name="Baker S.E."/>
            <person name="Bartholomew K.A."/>
            <person name="Coutinho P.M."/>
            <person name="Erdmann S."/>
            <person name="Fowler T.J."/>
            <person name="Gathman A.C."/>
            <person name="Lombard V."/>
            <person name="Henrissat B."/>
            <person name="Knabe N."/>
            <person name="Kuees U."/>
            <person name="Lilly W.W."/>
            <person name="Lindquist E."/>
            <person name="Lucas S."/>
            <person name="Magnuson J.K."/>
            <person name="Piumi F."/>
            <person name="Raudaskoski M."/>
            <person name="Salamov A."/>
            <person name="Schmutz J."/>
            <person name="Schwarze F.W.M.R."/>
            <person name="vanKuyk P.A."/>
            <person name="Horton J.S."/>
            <person name="Grigoriev I.V."/>
            <person name="Woesten H.A.B."/>
        </authorList>
    </citation>
    <scope>NUCLEOTIDE SEQUENCE [LARGE SCALE GENOMIC DNA]</scope>
    <source>
        <strain evidence="9">H4-8 / FGSC 9210</strain>
    </source>
</reference>
<evidence type="ECO:0000313" key="9">
    <source>
        <dbReference type="Proteomes" id="UP000007431"/>
    </source>
</evidence>
<evidence type="ECO:0000256" key="4">
    <source>
        <dbReference type="ARBA" id="ARBA00023136"/>
    </source>
</evidence>